<feature type="compositionally biased region" description="Basic and acidic residues" evidence="2">
    <location>
        <begin position="413"/>
        <end position="431"/>
    </location>
</feature>
<feature type="compositionally biased region" description="Low complexity" evidence="2">
    <location>
        <begin position="47"/>
        <end position="56"/>
    </location>
</feature>
<sequence>QRLQAQVLSLERQNAELQKRLADSQAALEAAQQAKQAAEAKQDALKDQAAQAASNAKAREGALETARRANDALSGELRGCQEELAAARDQLAAAKDTAVQWQDRAMELGKELEAARKKIETLGEEERRLSSENMVLRKEVQQLNDAIIKGRIEGAELREKLRAAQQDSARAVSTAHAVAYRAESEQEGAATQLAVLRNRLAELEARNSQLAYDLAASREGEVRARQAAEAARAAMAAKPAGIMSDVGPPSARQYGGYQSQNWMAPEPAPATSSSTTTTATAAGVTAPANPHSSGSVLASHSSGRPALPQPSVSASLAYPTQQQTSESSAAAVLRDLPPDIAFSKLDPETFRSMVRAEAEALARAANNGQGPSSPRQPSYGSRYGGGYGDPPLLAPEPSNNGSYVGAGPSRDSWVGKEGDHERKSYDHKPYDAGVRDSLQALLPDPRASWAAQLRDARGYGGGRGGDGVASPTSSWSQQQHQQHQQQQQQQFRRQPPGGGGNNATAPTSGPGSSSSPPPPPYAIHTVDSSYAFRRPPNAVGAGTTAPLGAAAASDTPFGTEMTTKELMSRSKALEDQLMVLCSEKGGLEAEYARMPLGAGRSLRERNRKAVVEQRLELLNKEISAVRMQLKRLG</sequence>
<feature type="coiled-coil region" evidence="1">
    <location>
        <begin position="186"/>
        <end position="213"/>
    </location>
</feature>
<feature type="compositionally biased region" description="Polar residues" evidence="2">
    <location>
        <begin position="366"/>
        <end position="376"/>
    </location>
</feature>
<keyword evidence="4" id="KW-1185">Reference proteome</keyword>
<keyword evidence="1" id="KW-0175">Coiled coil</keyword>
<organism evidence="3 4">
    <name type="scientific">Astrephomene gubernaculifera</name>
    <dbReference type="NCBI Taxonomy" id="47775"/>
    <lineage>
        <taxon>Eukaryota</taxon>
        <taxon>Viridiplantae</taxon>
        <taxon>Chlorophyta</taxon>
        <taxon>core chlorophytes</taxon>
        <taxon>Chlorophyceae</taxon>
        <taxon>CS clade</taxon>
        <taxon>Chlamydomonadales</taxon>
        <taxon>Astrephomenaceae</taxon>
        <taxon>Astrephomene</taxon>
    </lineage>
</organism>
<comment type="caution">
    <text evidence="3">The sequence shown here is derived from an EMBL/GenBank/DDBJ whole genome shotgun (WGS) entry which is preliminary data.</text>
</comment>
<feature type="non-terminal residue" evidence="3">
    <location>
        <position position="1"/>
    </location>
</feature>
<accession>A0AAD3DMZ9</accession>
<dbReference type="PANTHER" id="PTHR43941">
    <property type="entry name" value="STRUCTURAL MAINTENANCE OF CHROMOSOMES PROTEIN 2"/>
    <property type="match status" value="1"/>
</dbReference>
<dbReference type="AlphaFoldDB" id="A0AAD3DMZ9"/>
<feature type="region of interest" description="Disordered" evidence="2">
    <location>
        <begin position="362"/>
        <end position="431"/>
    </location>
</feature>
<dbReference type="GO" id="GO:0000796">
    <property type="term" value="C:condensin complex"/>
    <property type="evidence" value="ECO:0007669"/>
    <property type="project" value="TreeGrafter"/>
</dbReference>
<dbReference type="GO" id="GO:0007076">
    <property type="term" value="P:mitotic chromosome condensation"/>
    <property type="evidence" value="ECO:0007669"/>
    <property type="project" value="TreeGrafter"/>
</dbReference>
<feature type="non-terminal residue" evidence="3">
    <location>
        <position position="633"/>
    </location>
</feature>
<feature type="compositionally biased region" description="Gly residues" evidence="2">
    <location>
        <begin position="458"/>
        <end position="467"/>
    </location>
</feature>
<feature type="compositionally biased region" description="Low complexity" evidence="2">
    <location>
        <begin position="502"/>
        <end position="514"/>
    </location>
</feature>
<reference evidence="3 4" key="1">
    <citation type="journal article" date="2021" name="Sci. Rep.">
        <title>Genome sequencing of the multicellular alga Astrephomene provides insights into convergent evolution of germ-soma differentiation.</title>
        <authorList>
            <person name="Yamashita S."/>
            <person name="Yamamoto K."/>
            <person name="Matsuzaki R."/>
            <person name="Suzuki S."/>
            <person name="Yamaguchi H."/>
            <person name="Hirooka S."/>
            <person name="Minakuchi Y."/>
            <person name="Miyagishima S."/>
            <person name="Kawachi M."/>
            <person name="Toyoda A."/>
            <person name="Nozaki H."/>
        </authorList>
    </citation>
    <scope>NUCLEOTIDE SEQUENCE [LARGE SCALE GENOMIC DNA]</scope>
    <source>
        <strain evidence="3 4">NIES-4017</strain>
    </source>
</reference>
<feature type="region of interest" description="Disordered" evidence="2">
    <location>
        <begin position="237"/>
        <end position="329"/>
    </location>
</feature>
<dbReference type="GO" id="GO:0003682">
    <property type="term" value="F:chromatin binding"/>
    <property type="evidence" value="ECO:0007669"/>
    <property type="project" value="TreeGrafter"/>
</dbReference>
<dbReference type="GO" id="GO:0000785">
    <property type="term" value="C:chromatin"/>
    <property type="evidence" value="ECO:0007669"/>
    <property type="project" value="TreeGrafter"/>
</dbReference>
<dbReference type="EMBL" id="BMAR01000008">
    <property type="protein sequence ID" value="GFR44865.1"/>
    <property type="molecule type" value="Genomic_DNA"/>
</dbReference>
<feature type="compositionally biased region" description="Polar residues" evidence="2">
    <location>
        <begin position="310"/>
        <end position="328"/>
    </location>
</feature>
<evidence type="ECO:0000313" key="4">
    <source>
        <dbReference type="Proteomes" id="UP001054857"/>
    </source>
</evidence>
<protein>
    <submittedName>
        <fullName evidence="3">Uncharacterized protein</fullName>
    </submittedName>
</protein>
<evidence type="ECO:0000256" key="1">
    <source>
        <dbReference type="SAM" id="Coils"/>
    </source>
</evidence>
<dbReference type="PANTHER" id="PTHR43941:SF1">
    <property type="entry name" value="STRUCTURAL MAINTENANCE OF CHROMOSOMES PROTEIN 2"/>
    <property type="match status" value="1"/>
</dbReference>
<feature type="compositionally biased region" description="Low complexity" evidence="2">
    <location>
        <begin position="269"/>
        <end position="303"/>
    </location>
</feature>
<dbReference type="Proteomes" id="UP001054857">
    <property type="component" value="Unassembled WGS sequence"/>
</dbReference>
<dbReference type="GO" id="GO:0000793">
    <property type="term" value="C:condensed chromosome"/>
    <property type="evidence" value="ECO:0007669"/>
    <property type="project" value="TreeGrafter"/>
</dbReference>
<name>A0AAD3DMZ9_9CHLO</name>
<evidence type="ECO:0000313" key="3">
    <source>
        <dbReference type="EMBL" id="GFR44865.1"/>
    </source>
</evidence>
<evidence type="ECO:0000256" key="2">
    <source>
        <dbReference type="SAM" id="MobiDB-lite"/>
    </source>
</evidence>
<feature type="compositionally biased region" description="Low complexity" evidence="2">
    <location>
        <begin position="538"/>
        <end position="555"/>
    </location>
</feature>
<feature type="compositionally biased region" description="Low complexity" evidence="2">
    <location>
        <begin position="477"/>
        <end position="490"/>
    </location>
</feature>
<proteinExistence type="predicted"/>
<feature type="region of interest" description="Disordered" evidence="2">
    <location>
        <begin position="456"/>
        <end position="558"/>
    </location>
</feature>
<gene>
    <name evidence="3" type="ORF">Agub_g6208</name>
</gene>
<feature type="region of interest" description="Disordered" evidence="2">
    <location>
        <begin position="30"/>
        <end position="63"/>
    </location>
</feature>